<dbReference type="Pfam" id="PF12509">
    <property type="entry name" value="DUF3715"/>
    <property type="match status" value="1"/>
</dbReference>
<evidence type="ECO:0000259" key="2">
    <source>
        <dbReference type="Pfam" id="PF12509"/>
    </source>
</evidence>
<dbReference type="GO" id="GO:0097355">
    <property type="term" value="P:protein localization to heterochromatin"/>
    <property type="evidence" value="ECO:0007669"/>
    <property type="project" value="TreeGrafter"/>
</dbReference>
<proteinExistence type="predicted"/>
<evidence type="ECO:0000256" key="1">
    <source>
        <dbReference type="SAM" id="MobiDB-lite"/>
    </source>
</evidence>
<dbReference type="GO" id="GO:0005654">
    <property type="term" value="C:nucleoplasm"/>
    <property type="evidence" value="ECO:0007669"/>
    <property type="project" value="TreeGrafter"/>
</dbReference>
<accession>A0A8T3D6R1</accession>
<dbReference type="Gene3D" id="3.90.228.10">
    <property type="match status" value="1"/>
</dbReference>
<feature type="domain" description="TASOR pseudo-PARP" evidence="2">
    <location>
        <begin position="154"/>
        <end position="298"/>
    </location>
</feature>
<organism evidence="3 4">
    <name type="scientific">Albula goreensis</name>
    <dbReference type="NCBI Taxonomy" id="1534307"/>
    <lineage>
        <taxon>Eukaryota</taxon>
        <taxon>Metazoa</taxon>
        <taxon>Chordata</taxon>
        <taxon>Craniata</taxon>
        <taxon>Vertebrata</taxon>
        <taxon>Euteleostomi</taxon>
        <taxon>Actinopterygii</taxon>
        <taxon>Neopterygii</taxon>
        <taxon>Teleostei</taxon>
        <taxon>Albuliformes</taxon>
        <taxon>Albulidae</taxon>
        <taxon>Albula</taxon>
    </lineage>
</organism>
<dbReference type="AlphaFoldDB" id="A0A8T3D6R1"/>
<dbReference type="InterPro" id="IPR046432">
    <property type="entry name" value="TASOR"/>
</dbReference>
<dbReference type="GO" id="GO:0003682">
    <property type="term" value="F:chromatin binding"/>
    <property type="evidence" value="ECO:0007669"/>
    <property type="project" value="TreeGrafter"/>
</dbReference>
<reference evidence="3" key="1">
    <citation type="submission" date="2021-01" db="EMBL/GenBank/DDBJ databases">
        <authorList>
            <person name="Zahm M."/>
            <person name="Roques C."/>
            <person name="Cabau C."/>
            <person name="Klopp C."/>
            <person name="Donnadieu C."/>
            <person name="Jouanno E."/>
            <person name="Lampietro C."/>
            <person name="Louis A."/>
            <person name="Herpin A."/>
            <person name="Echchiki A."/>
            <person name="Berthelot C."/>
            <person name="Parey E."/>
            <person name="Roest-Crollius H."/>
            <person name="Braasch I."/>
            <person name="Postlethwait J."/>
            <person name="Bobe J."/>
            <person name="Montfort J."/>
            <person name="Bouchez O."/>
            <person name="Begum T."/>
            <person name="Mejri S."/>
            <person name="Adams A."/>
            <person name="Chen W.-J."/>
            <person name="Guiguen Y."/>
        </authorList>
    </citation>
    <scope>NUCLEOTIDE SEQUENCE</scope>
    <source>
        <tissue evidence="3">Blood</tissue>
    </source>
</reference>
<dbReference type="Proteomes" id="UP000829720">
    <property type="component" value="Unassembled WGS sequence"/>
</dbReference>
<keyword evidence="4" id="KW-1185">Reference proteome</keyword>
<dbReference type="GO" id="GO:0000792">
    <property type="term" value="C:heterochromatin"/>
    <property type="evidence" value="ECO:0007669"/>
    <property type="project" value="TreeGrafter"/>
</dbReference>
<feature type="region of interest" description="Disordered" evidence="1">
    <location>
        <begin position="1"/>
        <end position="80"/>
    </location>
</feature>
<evidence type="ECO:0000313" key="4">
    <source>
        <dbReference type="Proteomes" id="UP000829720"/>
    </source>
</evidence>
<dbReference type="PANTHER" id="PTHR16207:SF1">
    <property type="entry name" value="PROTEIN TASOR"/>
    <property type="match status" value="1"/>
</dbReference>
<protein>
    <recommendedName>
        <fullName evidence="2">TASOR pseudo-PARP domain-containing protein</fullName>
    </recommendedName>
</protein>
<dbReference type="GO" id="GO:0045814">
    <property type="term" value="P:negative regulation of gene expression, epigenetic"/>
    <property type="evidence" value="ECO:0007669"/>
    <property type="project" value="InterPro"/>
</dbReference>
<gene>
    <name evidence="3" type="ORF">AGOR_G00132670</name>
</gene>
<feature type="compositionally biased region" description="Basic and acidic residues" evidence="1">
    <location>
        <begin position="45"/>
        <end position="59"/>
    </location>
</feature>
<name>A0A8T3D6R1_9TELE</name>
<evidence type="ECO:0000313" key="3">
    <source>
        <dbReference type="EMBL" id="KAI1892371.1"/>
    </source>
</evidence>
<feature type="compositionally biased region" description="Pro residues" evidence="1">
    <location>
        <begin position="314"/>
        <end position="323"/>
    </location>
</feature>
<comment type="caution">
    <text evidence="3">The sequence shown here is derived from an EMBL/GenBank/DDBJ whole genome shotgun (WGS) entry which is preliminary data.</text>
</comment>
<feature type="region of interest" description="Disordered" evidence="1">
    <location>
        <begin position="310"/>
        <end position="331"/>
    </location>
</feature>
<dbReference type="OrthoDB" id="5960959at2759"/>
<dbReference type="PANTHER" id="PTHR16207">
    <property type="entry name" value="SET DOMAIN-CONTAINING PROTEIN"/>
    <property type="match status" value="1"/>
</dbReference>
<sequence length="630" mass="70600">MADTCCGKGKMSRERSGGSGVDVSTEGCHPLSSPAAVIADQDGEETGREALTSEHEAAGWRRGGVSEPLPCTSPSAPRPTDEVLLRNFHIPRKSKEQKDLFQYFPADSREFKDIVKILCSSYLESSSMGTFSYAKARLIHSQLLENDFCEKRREMKQEGRTDSELQESYGFLLTDISKLPDICEKGLHVGHSRDSMLGNPAMGVSLARFSDLLQINTFSVGAAGEIVIFKIIKGKVKNVFKSNSKAGLDPSPGFDCHMSKKSSCITSLHSYRAFEITQQYFYEYSFDSVRQRPRHVCPYAVVSFVYKGRKGAPSPKPVAPPRPVNSSSEDCGGGVALRSRYVVWSGQLLNGGRVVSQVSLCSSARAFLPFKLPEILEIDTAMHLDKVKEKIPPSLLLWNTYRGTSEVVRAGFFASLFEVEDTGKGSLMAVLLKLEREKMVLVKPLIDKGFLFLLSSTQMHCPNDQSRDWTWRLQALFVFQESRGVKRRVSRQEETPSQGSEFMSGLESFLPALQYAQSKLRTCDPPNVAAGIERQARDYLCCQRQGKVHPIHLSEYKQSLDNLEKPWPAPRNVRNLDGRLQAYLRRPGTYALSLKQARDMVTNEAPPHQRRPGREALWWTRAVLRTGWRP</sequence>
<dbReference type="EMBL" id="JAERUA010000012">
    <property type="protein sequence ID" value="KAI1892371.1"/>
    <property type="molecule type" value="Genomic_DNA"/>
</dbReference>
<dbReference type="InterPro" id="IPR022188">
    <property type="entry name" value="TASOR_DUF3715"/>
</dbReference>